<feature type="region of interest" description="Disordered" evidence="1">
    <location>
        <begin position="63"/>
        <end position="89"/>
    </location>
</feature>
<dbReference type="AlphaFoldDB" id="A0A368R518"/>
<reference evidence="2" key="1">
    <citation type="journal article" date="2012" name="Nat. Biotechnol.">
        <title>Reference genome sequence of the model plant Setaria.</title>
        <authorList>
            <person name="Bennetzen J.L."/>
            <person name="Schmutz J."/>
            <person name="Wang H."/>
            <person name="Percifield R."/>
            <person name="Hawkins J."/>
            <person name="Pontaroli A.C."/>
            <person name="Estep M."/>
            <person name="Feng L."/>
            <person name="Vaughn J.N."/>
            <person name="Grimwood J."/>
            <person name="Jenkins J."/>
            <person name="Barry K."/>
            <person name="Lindquist E."/>
            <person name="Hellsten U."/>
            <person name="Deshpande S."/>
            <person name="Wang X."/>
            <person name="Wu X."/>
            <person name="Mitros T."/>
            <person name="Triplett J."/>
            <person name="Yang X."/>
            <person name="Ye C.Y."/>
            <person name="Mauro-Herrera M."/>
            <person name="Wang L."/>
            <person name="Li P."/>
            <person name="Sharma M."/>
            <person name="Sharma R."/>
            <person name="Ronald P.C."/>
            <person name="Panaud O."/>
            <person name="Kellogg E.A."/>
            <person name="Brutnell T.P."/>
            <person name="Doust A.N."/>
            <person name="Tuskan G.A."/>
            <person name="Rokhsar D."/>
            <person name="Devos K.M."/>
        </authorList>
    </citation>
    <scope>NUCLEOTIDE SEQUENCE [LARGE SCALE GENOMIC DNA]</scope>
    <source>
        <strain evidence="2">Yugu1</strain>
    </source>
</reference>
<sequence length="89" mass="10253">MASLSSCRPWISEQYPSNVTTWQWFSLDSSSIYGIIRSHMRRVRKFQWDVQDCSFWCLPAALSTSDRNSKSSSAPHTRSVTGDMPFPFL</sequence>
<reference evidence="2" key="2">
    <citation type="submission" date="2015-07" db="EMBL/GenBank/DDBJ databases">
        <authorList>
            <person name="Noorani M."/>
        </authorList>
    </citation>
    <scope>NUCLEOTIDE SEQUENCE</scope>
    <source>
        <strain evidence="2">Yugu1</strain>
    </source>
</reference>
<accession>A0A368R518</accession>
<gene>
    <name evidence="2" type="ORF">SETIT_5G149800v2</name>
</gene>
<proteinExistence type="predicted"/>
<organism evidence="2">
    <name type="scientific">Setaria italica</name>
    <name type="common">Foxtail millet</name>
    <name type="synonym">Panicum italicum</name>
    <dbReference type="NCBI Taxonomy" id="4555"/>
    <lineage>
        <taxon>Eukaryota</taxon>
        <taxon>Viridiplantae</taxon>
        <taxon>Streptophyta</taxon>
        <taxon>Embryophyta</taxon>
        <taxon>Tracheophyta</taxon>
        <taxon>Spermatophyta</taxon>
        <taxon>Magnoliopsida</taxon>
        <taxon>Liliopsida</taxon>
        <taxon>Poales</taxon>
        <taxon>Poaceae</taxon>
        <taxon>PACMAD clade</taxon>
        <taxon>Panicoideae</taxon>
        <taxon>Panicodae</taxon>
        <taxon>Paniceae</taxon>
        <taxon>Cenchrinae</taxon>
        <taxon>Setaria</taxon>
    </lineage>
</organism>
<name>A0A368R518_SETIT</name>
<dbReference type="EMBL" id="CM003532">
    <property type="protein sequence ID" value="RCV25233.1"/>
    <property type="molecule type" value="Genomic_DNA"/>
</dbReference>
<protein>
    <submittedName>
        <fullName evidence="2">Uncharacterized protein</fullName>
    </submittedName>
</protein>
<evidence type="ECO:0000313" key="2">
    <source>
        <dbReference type="EMBL" id="RCV25233.1"/>
    </source>
</evidence>
<evidence type="ECO:0000256" key="1">
    <source>
        <dbReference type="SAM" id="MobiDB-lite"/>
    </source>
</evidence>
<feature type="compositionally biased region" description="Polar residues" evidence="1">
    <location>
        <begin position="63"/>
        <end position="80"/>
    </location>
</feature>